<protein>
    <recommendedName>
        <fullName evidence="5">Ribulose-phosphate 3-epimerase</fullName>
    </recommendedName>
</protein>
<dbReference type="EMBL" id="ADKX01000015">
    <property type="protein sequence ID" value="EFW05797.1"/>
    <property type="molecule type" value="Genomic_DNA"/>
</dbReference>
<name>E7G878_9FIRM</name>
<dbReference type="RefSeq" id="WP_008788082.1">
    <property type="nucleotide sequence ID" value="NZ_AKCB01000002.1"/>
</dbReference>
<dbReference type="GO" id="GO:0005975">
    <property type="term" value="P:carbohydrate metabolic process"/>
    <property type="evidence" value="ECO:0007669"/>
    <property type="project" value="InterPro"/>
</dbReference>
<dbReference type="OrthoDB" id="1645589at2"/>
<sequence length="225" mass="25667">MKVKLSPSLMCIDLLNIENEIKILNMKANEYHVDIIDWHYCKNMSLAPCFMEQISKITDIPMDAHLYVDNIDMDLIELCCQSGAKILTMPPEIIEKQVYRMKRYLDSQNVQFGVFINPAVSLEIIKPYAHIIDRLLIMSVDPGFAGQPFVEATLKKIAEAKQYREENHYHYSIAVDGCCNENYYKQLYEAGVDVFIVGTSGLFGKNTDTKKALDIAVSNIELATR</sequence>
<dbReference type="GO" id="GO:0016857">
    <property type="term" value="F:racemase and epimerase activity, acting on carbohydrates and derivatives"/>
    <property type="evidence" value="ECO:0007669"/>
    <property type="project" value="InterPro"/>
</dbReference>
<dbReference type="PANTHER" id="PTHR11749">
    <property type="entry name" value="RIBULOSE-5-PHOSPHATE-3-EPIMERASE"/>
    <property type="match status" value="1"/>
</dbReference>
<organism evidence="3 4">
    <name type="scientific">Coprobacillus cateniformis</name>
    <dbReference type="NCBI Taxonomy" id="100884"/>
    <lineage>
        <taxon>Bacteria</taxon>
        <taxon>Bacillati</taxon>
        <taxon>Bacillota</taxon>
        <taxon>Erysipelotrichia</taxon>
        <taxon>Erysipelotrichales</taxon>
        <taxon>Coprobacillaceae</taxon>
        <taxon>Coprobacillus</taxon>
    </lineage>
</organism>
<reference evidence="3 4" key="1">
    <citation type="submission" date="2010-12" db="EMBL/GenBank/DDBJ databases">
        <title>The Genome Sequence of Coprobacillus sp. strain 29_1.</title>
        <authorList>
            <consortium name="The Broad Institute Genome Sequencing Platform"/>
            <person name="Earl A."/>
            <person name="Ward D."/>
            <person name="Feldgarden M."/>
            <person name="Gevers D."/>
            <person name="Daigneault M."/>
            <person name="Sibley C.D."/>
            <person name="White A."/>
            <person name="Strauss J."/>
            <person name="Allen-Vercoe E."/>
            <person name="Young S.K."/>
            <person name="Zeng Q."/>
            <person name="Gargeya S."/>
            <person name="Fitzgerald M."/>
            <person name="Haas B."/>
            <person name="Abouelleil A."/>
            <person name="Alvarado L."/>
            <person name="Arachchi H.M."/>
            <person name="Berlin A."/>
            <person name="Brown A."/>
            <person name="Chapman S.B."/>
            <person name="Chen Z."/>
            <person name="Dunbar C."/>
            <person name="Freedman E."/>
            <person name="Gearin G."/>
            <person name="Gellesch M."/>
            <person name="Goldberg J."/>
            <person name="Griggs A."/>
            <person name="Gujja S."/>
            <person name="Heilman E."/>
            <person name="Heiman D."/>
            <person name="Howarth C."/>
            <person name="Larson L."/>
            <person name="Lui A."/>
            <person name="MacDonald P.J.P."/>
            <person name="Mehta T."/>
            <person name="Montmayeur A."/>
            <person name="Murphy C."/>
            <person name="Neiman D."/>
            <person name="Pearson M."/>
            <person name="Priest M."/>
            <person name="Roberts A."/>
            <person name="Saif S."/>
            <person name="Shea T."/>
            <person name="Shenoy N."/>
            <person name="Sisk P."/>
            <person name="Stolte C."/>
            <person name="Sykes S."/>
            <person name="White J."/>
            <person name="Yandava C."/>
            <person name="Nusbaum C."/>
            <person name="Birren B."/>
        </authorList>
    </citation>
    <scope>NUCLEOTIDE SEQUENCE [LARGE SCALE GENOMIC DNA]</scope>
    <source>
        <strain evidence="3 4">29_1</strain>
    </source>
</reference>
<keyword evidence="4" id="KW-1185">Reference proteome</keyword>
<evidence type="ECO:0008006" key="5">
    <source>
        <dbReference type="Google" id="ProtNLM"/>
    </source>
</evidence>
<dbReference type="AlphaFoldDB" id="E7G878"/>
<gene>
    <name evidence="3" type="ORF">HMPREF9488_00966</name>
</gene>
<dbReference type="STRING" id="100884.GCA_000269565_02813"/>
<evidence type="ECO:0000313" key="4">
    <source>
        <dbReference type="Proteomes" id="UP000003157"/>
    </source>
</evidence>
<evidence type="ECO:0000313" key="3">
    <source>
        <dbReference type="EMBL" id="EFW05797.1"/>
    </source>
</evidence>
<dbReference type="InterPro" id="IPR011060">
    <property type="entry name" value="RibuloseP-bd_barrel"/>
</dbReference>
<dbReference type="InterPro" id="IPR000056">
    <property type="entry name" value="Ribul_P_3_epim-like"/>
</dbReference>
<evidence type="ECO:0000256" key="2">
    <source>
        <dbReference type="ARBA" id="ARBA00023235"/>
    </source>
</evidence>
<proteinExistence type="predicted"/>
<comment type="caution">
    <text evidence="3">The sequence shown here is derived from an EMBL/GenBank/DDBJ whole genome shotgun (WGS) entry which is preliminary data.</text>
</comment>
<dbReference type="GeneID" id="78230616"/>
<dbReference type="HOGENOM" id="CLU_054856_2_1_9"/>
<accession>E7G878</accession>
<dbReference type="eggNOG" id="COG0036">
    <property type="taxonomic scope" value="Bacteria"/>
</dbReference>
<dbReference type="InterPro" id="IPR013785">
    <property type="entry name" value="Aldolase_TIM"/>
</dbReference>
<dbReference type="SUPFAM" id="SSF51366">
    <property type="entry name" value="Ribulose-phoshate binding barrel"/>
    <property type="match status" value="1"/>
</dbReference>
<dbReference type="Proteomes" id="UP000003157">
    <property type="component" value="Unassembled WGS sequence"/>
</dbReference>
<dbReference type="CDD" id="cd00429">
    <property type="entry name" value="RPE"/>
    <property type="match status" value="1"/>
</dbReference>
<dbReference type="Gene3D" id="3.20.20.70">
    <property type="entry name" value="Aldolase class I"/>
    <property type="match status" value="1"/>
</dbReference>
<dbReference type="Pfam" id="PF00834">
    <property type="entry name" value="Ribul_P_3_epim"/>
    <property type="match status" value="1"/>
</dbReference>
<dbReference type="GO" id="GO:0046872">
    <property type="term" value="F:metal ion binding"/>
    <property type="evidence" value="ECO:0007669"/>
    <property type="project" value="UniProtKB-KW"/>
</dbReference>
<dbReference type="PROSITE" id="PS01086">
    <property type="entry name" value="RIBUL_P_3_EPIMER_2"/>
    <property type="match status" value="1"/>
</dbReference>
<keyword evidence="2" id="KW-0413">Isomerase</keyword>
<evidence type="ECO:0000256" key="1">
    <source>
        <dbReference type="ARBA" id="ARBA00022723"/>
    </source>
</evidence>
<keyword evidence="1" id="KW-0479">Metal-binding</keyword>